<dbReference type="FunFam" id="3.40.50.300:FF:000991">
    <property type="entry name" value="Dephospho-CoA kinase"/>
    <property type="match status" value="1"/>
</dbReference>
<dbReference type="InterPro" id="IPR001977">
    <property type="entry name" value="Depp_CoAkinase"/>
</dbReference>
<dbReference type="HAMAP" id="MF_00376">
    <property type="entry name" value="Dephospho_CoA_kinase"/>
    <property type="match status" value="1"/>
</dbReference>
<comment type="subcellular location">
    <subcellularLocation>
        <location evidence="8">Cytoplasm</location>
    </subcellularLocation>
</comment>
<sequence length="205" mass="23771">MKKVIGLTGGIASGKSTVVDFLVSRGFQVIDADKVVRELQKPDGKLYQAILTEFGVEFFDENRQLNREKLGRLIFTDRVQREKLSALQDKIIREELYHKRDELLSALTEHSVIFMDIPLLIEYNYIGFDEIWLVVVPESVQLKRLMARNHLSEEEARNRISTQMSMTEKQRFADRVFDNSGTIEQLQSQVQQALEELCPTDYSEK</sequence>
<dbReference type="GO" id="GO:0004140">
    <property type="term" value="F:dephospho-CoA kinase activity"/>
    <property type="evidence" value="ECO:0007669"/>
    <property type="project" value="UniProtKB-UniRule"/>
</dbReference>
<dbReference type="UniPathway" id="UPA00241">
    <property type="reaction ID" value="UER00356"/>
</dbReference>
<comment type="similarity">
    <text evidence="1 8">Belongs to the CoaE family.</text>
</comment>
<evidence type="ECO:0000256" key="3">
    <source>
        <dbReference type="ARBA" id="ARBA00022679"/>
    </source>
</evidence>
<comment type="pathway">
    <text evidence="8">Cofactor biosynthesis; coenzyme A biosynthesis; CoA from (R)-pantothenate: step 5/5.</text>
</comment>
<dbReference type="GO" id="GO:0015937">
    <property type="term" value="P:coenzyme A biosynthetic process"/>
    <property type="evidence" value="ECO:0007669"/>
    <property type="project" value="UniProtKB-UniRule"/>
</dbReference>
<comment type="catalytic activity">
    <reaction evidence="8">
        <text>3'-dephospho-CoA + ATP = ADP + CoA + H(+)</text>
        <dbReference type="Rhea" id="RHEA:18245"/>
        <dbReference type="ChEBI" id="CHEBI:15378"/>
        <dbReference type="ChEBI" id="CHEBI:30616"/>
        <dbReference type="ChEBI" id="CHEBI:57287"/>
        <dbReference type="ChEBI" id="CHEBI:57328"/>
        <dbReference type="ChEBI" id="CHEBI:456216"/>
        <dbReference type="EC" id="2.7.1.24"/>
    </reaction>
</comment>
<evidence type="ECO:0000256" key="4">
    <source>
        <dbReference type="ARBA" id="ARBA00022741"/>
    </source>
</evidence>
<dbReference type="AlphaFoldDB" id="A0A514ZBG8"/>
<dbReference type="PANTHER" id="PTHR10695:SF46">
    <property type="entry name" value="BIFUNCTIONAL COENZYME A SYNTHASE-RELATED"/>
    <property type="match status" value="1"/>
</dbReference>
<evidence type="ECO:0000313" key="11">
    <source>
        <dbReference type="Proteomes" id="UP000315128"/>
    </source>
</evidence>
<dbReference type="EC" id="2.7.1.24" evidence="8 9"/>
<evidence type="ECO:0000256" key="7">
    <source>
        <dbReference type="ARBA" id="ARBA00022993"/>
    </source>
</evidence>
<evidence type="ECO:0000256" key="1">
    <source>
        <dbReference type="ARBA" id="ARBA00009018"/>
    </source>
</evidence>
<dbReference type="GO" id="GO:0005524">
    <property type="term" value="F:ATP binding"/>
    <property type="evidence" value="ECO:0007669"/>
    <property type="project" value="UniProtKB-UniRule"/>
</dbReference>
<keyword evidence="6 8" id="KW-0067">ATP-binding</keyword>
<keyword evidence="5 8" id="KW-0418">Kinase</keyword>
<evidence type="ECO:0000256" key="6">
    <source>
        <dbReference type="ARBA" id="ARBA00022840"/>
    </source>
</evidence>
<protein>
    <recommendedName>
        <fullName evidence="8 9">Dephospho-CoA kinase</fullName>
        <ecNumber evidence="8 9">2.7.1.24</ecNumber>
    </recommendedName>
    <alternativeName>
        <fullName evidence="8">Dephosphocoenzyme A kinase</fullName>
    </alternativeName>
</protein>
<dbReference type="PANTHER" id="PTHR10695">
    <property type="entry name" value="DEPHOSPHO-COA KINASE-RELATED"/>
    <property type="match status" value="1"/>
</dbReference>
<keyword evidence="7 8" id="KW-0173">Coenzyme A biosynthesis</keyword>
<dbReference type="GO" id="GO:0005737">
    <property type="term" value="C:cytoplasm"/>
    <property type="evidence" value="ECO:0007669"/>
    <property type="project" value="UniProtKB-SubCell"/>
</dbReference>
<dbReference type="InterPro" id="IPR027417">
    <property type="entry name" value="P-loop_NTPase"/>
</dbReference>
<gene>
    <name evidence="8" type="primary">coaE</name>
    <name evidence="10" type="ORF">FLP15_06145</name>
</gene>
<dbReference type="SUPFAM" id="SSF52540">
    <property type="entry name" value="P-loop containing nucleoside triphosphate hydrolases"/>
    <property type="match status" value="1"/>
</dbReference>
<keyword evidence="4 8" id="KW-0547">Nucleotide-binding</keyword>
<dbReference type="Proteomes" id="UP000315128">
    <property type="component" value="Chromosome"/>
</dbReference>
<dbReference type="RefSeq" id="WP_142767446.1">
    <property type="nucleotide sequence ID" value="NZ_CP041356.1"/>
</dbReference>
<dbReference type="Pfam" id="PF01121">
    <property type="entry name" value="CoaE"/>
    <property type="match status" value="1"/>
</dbReference>
<keyword evidence="2 8" id="KW-0963">Cytoplasm</keyword>
<dbReference type="CDD" id="cd02022">
    <property type="entry name" value="DPCK"/>
    <property type="match status" value="1"/>
</dbReference>
<evidence type="ECO:0000256" key="5">
    <source>
        <dbReference type="ARBA" id="ARBA00022777"/>
    </source>
</evidence>
<keyword evidence="11" id="KW-1185">Reference proteome</keyword>
<name>A0A514ZBG8_9LACT</name>
<proteinExistence type="inferred from homology"/>
<evidence type="ECO:0000256" key="8">
    <source>
        <dbReference type="HAMAP-Rule" id="MF_00376"/>
    </source>
</evidence>
<feature type="binding site" evidence="8">
    <location>
        <begin position="12"/>
        <end position="17"/>
    </location>
    <ligand>
        <name>ATP</name>
        <dbReference type="ChEBI" id="CHEBI:30616"/>
    </ligand>
</feature>
<dbReference type="EMBL" id="CP041356">
    <property type="protein sequence ID" value="QDK71929.1"/>
    <property type="molecule type" value="Genomic_DNA"/>
</dbReference>
<dbReference type="NCBIfam" id="TIGR00152">
    <property type="entry name" value="dephospho-CoA kinase"/>
    <property type="match status" value="1"/>
</dbReference>
<reference evidence="10 11" key="1">
    <citation type="submission" date="2019-07" db="EMBL/GenBank/DDBJ databases">
        <title>Genome sequencing of KACC 19320.</title>
        <authorList>
            <person name="Heo J."/>
            <person name="Kim S.-J."/>
            <person name="Kim J.-S."/>
            <person name="Hong S.-B."/>
            <person name="Kwon S.-W."/>
        </authorList>
    </citation>
    <scope>NUCLEOTIDE SEQUENCE [LARGE SCALE GENOMIC DNA]</scope>
    <source>
        <strain evidence="10 11">KACC 19320</strain>
    </source>
</reference>
<dbReference type="OrthoDB" id="9812943at2"/>
<keyword evidence="3 8" id="KW-0808">Transferase</keyword>
<dbReference type="Gene3D" id="3.40.50.300">
    <property type="entry name" value="P-loop containing nucleotide triphosphate hydrolases"/>
    <property type="match status" value="1"/>
</dbReference>
<accession>A0A514ZBG8</accession>
<evidence type="ECO:0000256" key="9">
    <source>
        <dbReference type="NCBIfam" id="TIGR00152"/>
    </source>
</evidence>
<organism evidence="10 11">
    <name type="scientific">Lactococcus protaetiae</name>
    <dbReference type="NCBI Taxonomy" id="2592653"/>
    <lineage>
        <taxon>Bacteria</taxon>
        <taxon>Bacillati</taxon>
        <taxon>Bacillota</taxon>
        <taxon>Bacilli</taxon>
        <taxon>Lactobacillales</taxon>
        <taxon>Streptococcaceae</taxon>
        <taxon>Lactococcus</taxon>
    </lineage>
</organism>
<dbReference type="PROSITE" id="PS51219">
    <property type="entry name" value="DPCK"/>
    <property type="match status" value="1"/>
</dbReference>
<evidence type="ECO:0000256" key="2">
    <source>
        <dbReference type="ARBA" id="ARBA00022490"/>
    </source>
</evidence>
<dbReference type="KEGG" id="lack:FLP15_06145"/>
<evidence type="ECO:0000313" key="10">
    <source>
        <dbReference type="EMBL" id="QDK71929.1"/>
    </source>
</evidence>
<comment type="function">
    <text evidence="8">Catalyzes the phosphorylation of the 3'-hydroxyl group of dephosphocoenzyme A to form coenzyme A.</text>
</comment>